<dbReference type="InterPro" id="IPR036678">
    <property type="entry name" value="MutS_con_dom_sf"/>
</dbReference>
<evidence type="ECO:0000256" key="3">
    <source>
        <dbReference type="ARBA" id="ARBA00022763"/>
    </source>
</evidence>
<dbReference type="PROSITE" id="PS00486">
    <property type="entry name" value="DNA_MISMATCH_REPAIR_2"/>
    <property type="match status" value="1"/>
</dbReference>
<dbReference type="GO" id="GO:0005634">
    <property type="term" value="C:nucleus"/>
    <property type="evidence" value="ECO:0007669"/>
    <property type="project" value="TreeGrafter"/>
</dbReference>
<dbReference type="SMART" id="SM00534">
    <property type="entry name" value="MUTSac"/>
    <property type="match status" value="1"/>
</dbReference>
<comment type="caution">
    <text evidence="9">The sequence shown here is derived from an EMBL/GenBank/DDBJ whole genome shotgun (WGS) entry which is preliminary data.</text>
</comment>
<accession>A0A4Y7U008</accession>
<feature type="domain" description="DNA mismatch repair proteins mutS family" evidence="8">
    <location>
        <begin position="658"/>
        <end position="674"/>
    </location>
</feature>
<dbReference type="GO" id="GO:0005524">
    <property type="term" value="F:ATP binding"/>
    <property type="evidence" value="ECO:0007669"/>
    <property type="project" value="UniProtKB-KW"/>
</dbReference>
<dbReference type="NCBIfam" id="NF003810">
    <property type="entry name" value="PRK05399.1"/>
    <property type="match status" value="1"/>
</dbReference>
<dbReference type="PANTHER" id="PTHR11361">
    <property type="entry name" value="DNA MISMATCH REPAIR PROTEIN MUTS FAMILY MEMBER"/>
    <property type="match status" value="1"/>
</dbReference>
<evidence type="ECO:0000313" key="9">
    <source>
        <dbReference type="EMBL" id="TEB39169.1"/>
    </source>
</evidence>
<keyword evidence="4" id="KW-0067">ATP-binding</keyword>
<dbReference type="SUPFAM" id="SSF48334">
    <property type="entry name" value="DNA repair protein MutS, domain III"/>
    <property type="match status" value="1"/>
</dbReference>
<dbReference type="FunFam" id="3.40.50.300:FF:001238">
    <property type="entry name" value="DNA mismatch repair protein"/>
    <property type="match status" value="1"/>
</dbReference>
<name>A0A4Y7U008_COPMI</name>
<dbReference type="PANTHER" id="PTHR11361:SF34">
    <property type="entry name" value="DNA MISMATCH REPAIR PROTEIN MSH1, MITOCHONDRIAL"/>
    <property type="match status" value="1"/>
</dbReference>
<dbReference type="InterPro" id="IPR000432">
    <property type="entry name" value="DNA_mismatch_repair_MutS_C"/>
</dbReference>
<dbReference type="SUPFAM" id="SSF55271">
    <property type="entry name" value="DNA repair protein MutS, domain I"/>
    <property type="match status" value="1"/>
</dbReference>
<dbReference type="GO" id="GO:0006298">
    <property type="term" value="P:mismatch repair"/>
    <property type="evidence" value="ECO:0007669"/>
    <property type="project" value="InterPro"/>
</dbReference>
<dbReference type="Proteomes" id="UP000298030">
    <property type="component" value="Unassembled WGS sequence"/>
</dbReference>
<dbReference type="GO" id="GO:0030983">
    <property type="term" value="F:mismatched DNA binding"/>
    <property type="evidence" value="ECO:0007669"/>
    <property type="project" value="InterPro"/>
</dbReference>
<dbReference type="Gene3D" id="3.30.420.110">
    <property type="entry name" value="MutS, connector domain"/>
    <property type="match status" value="1"/>
</dbReference>
<dbReference type="InterPro" id="IPR027417">
    <property type="entry name" value="P-loop_NTPase"/>
</dbReference>
<dbReference type="Gene3D" id="1.10.1420.10">
    <property type="match status" value="2"/>
</dbReference>
<feature type="coiled-coil region" evidence="7">
    <location>
        <begin position="342"/>
        <end position="369"/>
    </location>
</feature>
<evidence type="ECO:0000259" key="8">
    <source>
        <dbReference type="PROSITE" id="PS00486"/>
    </source>
</evidence>
<keyword evidence="10" id="KW-1185">Reference proteome</keyword>
<dbReference type="SMART" id="SM00533">
    <property type="entry name" value="MUTSd"/>
    <property type="match status" value="1"/>
</dbReference>
<dbReference type="STRING" id="71717.A0A4Y7U008"/>
<dbReference type="InterPro" id="IPR007860">
    <property type="entry name" value="DNA_mmatch_repair_MutS_con_dom"/>
</dbReference>
<dbReference type="InterPro" id="IPR016151">
    <property type="entry name" value="DNA_mismatch_repair_MutS_N"/>
</dbReference>
<dbReference type="Pfam" id="PF05188">
    <property type="entry name" value="MutS_II"/>
    <property type="match status" value="1"/>
</dbReference>
<dbReference type="OrthoDB" id="2534523at2759"/>
<dbReference type="SUPFAM" id="SSF53150">
    <property type="entry name" value="DNA repair protein MutS, domain II"/>
    <property type="match status" value="1"/>
</dbReference>
<dbReference type="SUPFAM" id="SSF52540">
    <property type="entry name" value="P-loop containing nucleoside triphosphate hydrolases"/>
    <property type="match status" value="1"/>
</dbReference>
<evidence type="ECO:0000256" key="5">
    <source>
        <dbReference type="ARBA" id="ARBA00023125"/>
    </source>
</evidence>
<organism evidence="9 10">
    <name type="scientific">Coprinellus micaceus</name>
    <name type="common">Glistening ink-cap mushroom</name>
    <name type="synonym">Coprinus micaceus</name>
    <dbReference type="NCBI Taxonomy" id="71717"/>
    <lineage>
        <taxon>Eukaryota</taxon>
        <taxon>Fungi</taxon>
        <taxon>Dikarya</taxon>
        <taxon>Basidiomycota</taxon>
        <taxon>Agaricomycotina</taxon>
        <taxon>Agaricomycetes</taxon>
        <taxon>Agaricomycetidae</taxon>
        <taxon>Agaricales</taxon>
        <taxon>Agaricineae</taxon>
        <taxon>Psathyrellaceae</taxon>
        <taxon>Coprinellus</taxon>
    </lineage>
</organism>
<evidence type="ECO:0000256" key="6">
    <source>
        <dbReference type="ARBA" id="ARBA00023204"/>
    </source>
</evidence>
<dbReference type="GO" id="GO:0005739">
    <property type="term" value="C:mitochondrion"/>
    <property type="evidence" value="ECO:0007669"/>
    <property type="project" value="TreeGrafter"/>
</dbReference>
<dbReference type="Pfam" id="PF01624">
    <property type="entry name" value="MutS_I"/>
    <property type="match status" value="1"/>
</dbReference>
<evidence type="ECO:0000256" key="2">
    <source>
        <dbReference type="ARBA" id="ARBA00022741"/>
    </source>
</evidence>
<evidence type="ECO:0000313" key="10">
    <source>
        <dbReference type="Proteomes" id="UP000298030"/>
    </source>
</evidence>
<dbReference type="Pfam" id="PF05192">
    <property type="entry name" value="MutS_III"/>
    <property type="match status" value="1"/>
</dbReference>
<evidence type="ECO:0000256" key="7">
    <source>
        <dbReference type="SAM" id="Coils"/>
    </source>
</evidence>
<dbReference type="GO" id="GO:0140664">
    <property type="term" value="F:ATP-dependent DNA damage sensor activity"/>
    <property type="evidence" value="ECO:0007669"/>
    <property type="project" value="InterPro"/>
</dbReference>
<sequence>MCGFPLTHLDKHLKTLVQHQKRFVSMCEEFPKYSKFGEKEFERRVTRIVTPGTLIDEPFLNTFENNYLLSVQPSPDGPLVGLAWIDVSTGEFFSKESTVESLQDEFARIGPKEVVLPASVPDDPSHPVISLLKEESMFYSFAAVQAPADRSTSDDASIESASIFLLSEYLHDNLLESAPVLESPTHETDSTLMQIDAHTIKSLEIREASYVGGTKGTLVSVIRRTTTDSGSRLLARRLCCPSTFLEEIENWQSTVAFFFKRPNLRADIIEKLKGMGDIGRIVQRFTLKRGDISDLLSVKKTIDLWGDILRALQLESDMEKRRKGSKEEWKHIDILRKRILNLESLSTRIEDALLDVNDATATMEEEEKVLAQDTETTALSETAFKWAINPSFSETLTNLHSALEDLMSRKDGMENRLRADYNAPSLTLRASSSQGMHVHLSRGRRDCRLLDSDTNFTKVSESASTKCYFYRPWSDIGTMITTTNTALVQAERQAFETLREGVVSHAPILRSNAAAIDEMDVAIGFATLAEELKFVRPTLTEERVYQVINGRHPSVETGLFTSGRTFTPNTISMTSTSNMHIITGPNMAGKSTALRQTALIAVLAQVGSFVPADSATIGVIDKLFTRIGAKDDLFRDRSTFMVEMLETADILRRATPRSLVIMDEVGRGTTVKDGLAIAFASVHHLVTQNQSSCLFATHFHELADMIGCSSTFEGKGVFHNVRYYCTDVNEIDDTRFSYSYRLRPGINRDSHGLKVARLAGLPPSALEVASKTLSWLRLQDKDKQPLPELNSPPFPSLASP</sequence>
<dbReference type="InterPro" id="IPR007695">
    <property type="entry name" value="DNA_mismatch_repair_MutS-lik_N"/>
</dbReference>
<keyword evidence="7" id="KW-0175">Coiled coil</keyword>
<dbReference type="Gene3D" id="3.40.50.300">
    <property type="entry name" value="P-loop containing nucleotide triphosphate hydrolases"/>
    <property type="match status" value="1"/>
</dbReference>
<dbReference type="Gene3D" id="3.40.1170.10">
    <property type="entry name" value="DNA repair protein MutS, domain I"/>
    <property type="match status" value="1"/>
</dbReference>
<dbReference type="InterPro" id="IPR045076">
    <property type="entry name" value="MutS"/>
</dbReference>
<keyword evidence="6" id="KW-0234">DNA repair</keyword>
<reference evidence="9 10" key="1">
    <citation type="journal article" date="2019" name="Nat. Ecol. Evol.">
        <title>Megaphylogeny resolves global patterns of mushroom evolution.</title>
        <authorList>
            <person name="Varga T."/>
            <person name="Krizsan K."/>
            <person name="Foldi C."/>
            <person name="Dima B."/>
            <person name="Sanchez-Garcia M."/>
            <person name="Sanchez-Ramirez S."/>
            <person name="Szollosi G.J."/>
            <person name="Szarkandi J.G."/>
            <person name="Papp V."/>
            <person name="Albert L."/>
            <person name="Andreopoulos W."/>
            <person name="Angelini C."/>
            <person name="Antonin V."/>
            <person name="Barry K.W."/>
            <person name="Bougher N.L."/>
            <person name="Buchanan P."/>
            <person name="Buyck B."/>
            <person name="Bense V."/>
            <person name="Catcheside P."/>
            <person name="Chovatia M."/>
            <person name="Cooper J."/>
            <person name="Damon W."/>
            <person name="Desjardin D."/>
            <person name="Finy P."/>
            <person name="Geml J."/>
            <person name="Haridas S."/>
            <person name="Hughes K."/>
            <person name="Justo A."/>
            <person name="Karasinski D."/>
            <person name="Kautmanova I."/>
            <person name="Kiss B."/>
            <person name="Kocsube S."/>
            <person name="Kotiranta H."/>
            <person name="LaButti K.M."/>
            <person name="Lechner B.E."/>
            <person name="Liimatainen K."/>
            <person name="Lipzen A."/>
            <person name="Lukacs Z."/>
            <person name="Mihaltcheva S."/>
            <person name="Morgado L.N."/>
            <person name="Niskanen T."/>
            <person name="Noordeloos M.E."/>
            <person name="Ohm R.A."/>
            <person name="Ortiz-Santana B."/>
            <person name="Ovrebo C."/>
            <person name="Racz N."/>
            <person name="Riley R."/>
            <person name="Savchenko A."/>
            <person name="Shiryaev A."/>
            <person name="Soop K."/>
            <person name="Spirin V."/>
            <person name="Szebenyi C."/>
            <person name="Tomsovsky M."/>
            <person name="Tulloss R.E."/>
            <person name="Uehling J."/>
            <person name="Grigoriev I.V."/>
            <person name="Vagvolgyi C."/>
            <person name="Papp T."/>
            <person name="Martin F.M."/>
            <person name="Miettinen O."/>
            <person name="Hibbett D.S."/>
            <person name="Nagy L.G."/>
        </authorList>
    </citation>
    <scope>NUCLEOTIDE SEQUENCE [LARGE SCALE GENOMIC DNA]</scope>
    <source>
        <strain evidence="9 10">FP101781</strain>
    </source>
</reference>
<dbReference type="PIRSF" id="PIRSF037677">
    <property type="entry name" value="DNA_mis_repair_Msh6"/>
    <property type="match status" value="1"/>
</dbReference>
<dbReference type="GO" id="GO:0043504">
    <property type="term" value="P:mitochondrial DNA repair"/>
    <property type="evidence" value="ECO:0007669"/>
    <property type="project" value="TreeGrafter"/>
</dbReference>
<dbReference type="InterPro" id="IPR017261">
    <property type="entry name" value="DNA_mismatch_repair_MutS/MSH"/>
</dbReference>
<dbReference type="InterPro" id="IPR036187">
    <property type="entry name" value="DNA_mismatch_repair_MutS_sf"/>
</dbReference>
<gene>
    <name evidence="9" type="ORF">FA13DRAFT_1725132</name>
</gene>
<dbReference type="EMBL" id="QPFP01000002">
    <property type="protein sequence ID" value="TEB39169.1"/>
    <property type="molecule type" value="Genomic_DNA"/>
</dbReference>
<proteinExistence type="inferred from homology"/>
<dbReference type="AlphaFoldDB" id="A0A4Y7U008"/>
<dbReference type="InterPro" id="IPR007696">
    <property type="entry name" value="DNA_mismatch_repair_MutS_core"/>
</dbReference>
<comment type="similarity">
    <text evidence="1">Belongs to the DNA mismatch repair MutS family.</text>
</comment>
<keyword evidence="5" id="KW-0238">DNA-binding</keyword>
<keyword evidence="2" id="KW-0547">Nucleotide-binding</keyword>
<protein>
    <recommendedName>
        <fullName evidence="8">DNA mismatch repair proteins mutS family domain-containing protein</fullName>
    </recommendedName>
</protein>
<evidence type="ECO:0000256" key="4">
    <source>
        <dbReference type="ARBA" id="ARBA00022840"/>
    </source>
</evidence>
<keyword evidence="3" id="KW-0227">DNA damage</keyword>
<dbReference type="Pfam" id="PF00488">
    <property type="entry name" value="MutS_V"/>
    <property type="match status" value="1"/>
</dbReference>
<evidence type="ECO:0000256" key="1">
    <source>
        <dbReference type="ARBA" id="ARBA00006271"/>
    </source>
</evidence>